<comment type="caution">
    <text evidence="1">The sequence shown here is derived from an EMBL/GenBank/DDBJ whole genome shotgun (WGS) entry which is preliminary data.</text>
</comment>
<name>A0ACC2JKJ8_9PEZI</name>
<reference evidence="1" key="1">
    <citation type="submission" date="2022-12" db="EMBL/GenBank/DDBJ databases">
        <title>Genome Sequence of Lasiodiplodia mahajangana.</title>
        <authorList>
            <person name="Buettner E."/>
        </authorList>
    </citation>
    <scope>NUCLEOTIDE SEQUENCE</scope>
    <source>
        <strain evidence="1">VT137</strain>
    </source>
</reference>
<gene>
    <name evidence="1" type="ORF">O1611_g5609</name>
</gene>
<organism evidence="1 2">
    <name type="scientific">Lasiodiplodia mahajangana</name>
    <dbReference type="NCBI Taxonomy" id="1108764"/>
    <lineage>
        <taxon>Eukaryota</taxon>
        <taxon>Fungi</taxon>
        <taxon>Dikarya</taxon>
        <taxon>Ascomycota</taxon>
        <taxon>Pezizomycotina</taxon>
        <taxon>Dothideomycetes</taxon>
        <taxon>Dothideomycetes incertae sedis</taxon>
        <taxon>Botryosphaeriales</taxon>
        <taxon>Botryosphaeriaceae</taxon>
        <taxon>Lasiodiplodia</taxon>
    </lineage>
</organism>
<dbReference type="Proteomes" id="UP001153332">
    <property type="component" value="Unassembled WGS sequence"/>
</dbReference>
<accession>A0ACC2JKJ8</accession>
<proteinExistence type="predicted"/>
<evidence type="ECO:0000313" key="1">
    <source>
        <dbReference type="EMBL" id="KAJ8128028.1"/>
    </source>
</evidence>
<evidence type="ECO:0000313" key="2">
    <source>
        <dbReference type="Proteomes" id="UP001153332"/>
    </source>
</evidence>
<protein>
    <submittedName>
        <fullName evidence="1">Uncharacterized protein</fullName>
    </submittedName>
</protein>
<keyword evidence="2" id="KW-1185">Reference proteome</keyword>
<sequence>MTTATSIGNIYLCCHSDLTYSSSQGYEECAGTKTSGVGFLGYFDGEVAAVRETTSFSAADNMTVHVYASPVYLIQEGITTGISSTRSSASTTPDPSNSPGPIGPDAGASSQTGIKVGASLGAVVLALILFTLVYILLVRYRRRRLLSRHQPLNPHSSTPDRTEAETILKIRQKRHLPELPMIELPAELDGVQVESRGPGIYVWKPELEGTAGVDGLVGVYVREKAELEANRKGVASSVMGISIDFAENEPGERDLHHRHRHLRHSLLRLRNLREDQERIERRAAKAQRRKERMQQKAAAESSDATADAGMKETV</sequence>
<dbReference type="EMBL" id="JAPUUL010001210">
    <property type="protein sequence ID" value="KAJ8128028.1"/>
    <property type="molecule type" value="Genomic_DNA"/>
</dbReference>